<dbReference type="PRINTS" id="PR01035">
    <property type="entry name" value="TCRTETA"/>
</dbReference>
<proteinExistence type="predicted"/>
<keyword evidence="9" id="KW-1185">Reference proteome</keyword>
<evidence type="ECO:0000313" key="9">
    <source>
        <dbReference type="Proteomes" id="UP000243515"/>
    </source>
</evidence>
<feature type="transmembrane region" description="Helical" evidence="6">
    <location>
        <begin position="152"/>
        <end position="171"/>
    </location>
</feature>
<dbReference type="InterPro" id="IPR036259">
    <property type="entry name" value="MFS_trans_sf"/>
</dbReference>
<feature type="transmembrane region" description="Helical" evidence="6">
    <location>
        <begin position="409"/>
        <end position="432"/>
    </location>
</feature>
<dbReference type="PANTHER" id="PTHR23504:SF2">
    <property type="entry name" value="TRANSPORTER, PUTATIVE (AFU_ORTHOLOGUE AFUA_8G04150)-RELATED"/>
    <property type="match status" value="1"/>
</dbReference>
<feature type="transmembrane region" description="Helical" evidence="6">
    <location>
        <begin position="380"/>
        <end position="403"/>
    </location>
</feature>
<evidence type="ECO:0000256" key="6">
    <source>
        <dbReference type="SAM" id="Phobius"/>
    </source>
</evidence>
<feature type="transmembrane region" description="Helical" evidence="6">
    <location>
        <begin position="21"/>
        <end position="39"/>
    </location>
</feature>
<keyword evidence="2" id="KW-0813">Transport</keyword>
<name>A0A232M0L0_9EURO</name>
<dbReference type="GO" id="GO:0016020">
    <property type="term" value="C:membrane"/>
    <property type="evidence" value="ECO:0007669"/>
    <property type="project" value="UniProtKB-SubCell"/>
</dbReference>
<dbReference type="Gene3D" id="1.20.1250.20">
    <property type="entry name" value="MFS general substrate transporter like domains"/>
    <property type="match status" value="1"/>
</dbReference>
<feature type="transmembrane region" description="Helical" evidence="6">
    <location>
        <begin position="120"/>
        <end position="140"/>
    </location>
</feature>
<feature type="transmembrane region" description="Helical" evidence="6">
    <location>
        <begin position="292"/>
        <end position="311"/>
    </location>
</feature>
<dbReference type="OrthoDB" id="10262656at2759"/>
<dbReference type="Proteomes" id="UP000243515">
    <property type="component" value="Unassembled WGS sequence"/>
</dbReference>
<comment type="caution">
    <text evidence="8">The sequence shown here is derived from an EMBL/GenBank/DDBJ whole genome shotgun (WGS) entry which is preliminary data.</text>
</comment>
<evidence type="ECO:0000259" key="7">
    <source>
        <dbReference type="PROSITE" id="PS50850"/>
    </source>
</evidence>
<evidence type="ECO:0000256" key="4">
    <source>
        <dbReference type="ARBA" id="ARBA00022989"/>
    </source>
</evidence>
<dbReference type="AlphaFoldDB" id="A0A232M0L0"/>
<dbReference type="InterPro" id="IPR020846">
    <property type="entry name" value="MFS_dom"/>
</dbReference>
<evidence type="ECO:0000313" key="8">
    <source>
        <dbReference type="EMBL" id="OXV09951.1"/>
    </source>
</evidence>
<sequence length="545" mass="58805">MVSTQQARLNPADDNFPTTQLFLLAICRVAEPIALTSIFPYSWVMVRDFDVGEKSDASLYAGILVSAFSLAEALTGMFWGGVSDCVGRKPVLLLGCAGTILSLLVVGFATNYWVALAGRIIGGALNGNVGVIQTMVGELVKRPEYEPRAYAVMPFVWSIGTIIGPAIGGTFAKPTEGYPSVFPPDGLFGRFPFLFPNLICACLLFISIIWGALFLQETNPNLQGRSLPNSYDRLPSETPLIAAGGATANPGVDLRAESYGTFNQVDMYQEEQWRVQSDGSKDLLASTEKKAFTWRVTMLIVALSIFTYHSMTFDHLLPIFLQDKNSAPSVTGNSPFNIPGGVGLSIRTVGFIMSIDGLIALFIQSVIFPPLTGWLGIWKLFVIVTVLHPVTYFIFPFIVFLPGELLFTGIYTCLIIRNILSIIAYPLLLILIKQASPSPSVLGKINGLAASAGAACRTIAPPLSGLLYSAGTQIGCTAIAWWASSGIAVIGAFQLWFIEQKNNTFVTVRAAAPCIAAASHYSSTEGHDIVHIIVTEPDYDADHKP</sequence>
<protein>
    <recommendedName>
        <fullName evidence="7">Major facilitator superfamily (MFS) profile domain-containing protein</fullName>
    </recommendedName>
</protein>
<evidence type="ECO:0000256" key="2">
    <source>
        <dbReference type="ARBA" id="ARBA00022448"/>
    </source>
</evidence>
<dbReference type="PANTHER" id="PTHR23504">
    <property type="entry name" value="MAJOR FACILITATOR SUPERFAMILY DOMAIN-CONTAINING PROTEIN 10"/>
    <property type="match status" value="1"/>
</dbReference>
<dbReference type="SUPFAM" id="SSF103473">
    <property type="entry name" value="MFS general substrate transporter"/>
    <property type="match status" value="1"/>
</dbReference>
<evidence type="ECO:0000256" key="1">
    <source>
        <dbReference type="ARBA" id="ARBA00004141"/>
    </source>
</evidence>
<feature type="domain" description="Major facilitator superfamily (MFS) profile" evidence="7">
    <location>
        <begin position="20"/>
        <end position="503"/>
    </location>
</feature>
<dbReference type="GO" id="GO:0022857">
    <property type="term" value="F:transmembrane transporter activity"/>
    <property type="evidence" value="ECO:0007669"/>
    <property type="project" value="InterPro"/>
</dbReference>
<feature type="transmembrane region" description="Helical" evidence="6">
    <location>
        <begin position="59"/>
        <end position="79"/>
    </location>
</feature>
<dbReference type="InterPro" id="IPR011701">
    <property type="entry name" value="MFS"/>
</dbReference>
<dbReference type="PROSITE" id="PS50850">
    <property type="entry name" value="MFS"/>
    <property type="match status" value="1"/>
</dbReference>
<gene>
    <name evidence="8" type="ORF">Egran_02290</name>
</gene>
<reference evidence="8 9" key="1">
    <citation type="journal article" date="2015" name="Environ. Microbiol.">
        <title>Metagenome sequence of Elaphomyces granulatus from sporocarp tissue reveals Ascomycota ectomycorrhizal fingerprints of genome expansion and a Proteobacteria-rich microbiome.</title>
        <authorList>
            <person name="Quandt C.A."/>
            <person name="Kohler A."/>
            <person name="Hesse C.N."/>
            <person name="Sharpton T.J."/>
            <person name="Martin F."/>
            <person name="Spatafora J.W."/>
        </authorList>
    </citation>
    <scope>NUCLEOTIDE SEQUENCE [LARGE SCALE GENOMIC DNA]</scope>
    <source>
        <strain evidence="8 9">OSC145934</strain>
    </source>
</reference>
<comment type="subcellular location">
    <subcellularLocation>
        <location evidence="1">Membrane</location>
        <topology evidence="1">Multi-pass membrane protein</topology>
    </subcellularLocation>
</comment>
<dbReference type="CDD" id="cd17330">
    <property type="entry name" value="MFS_SLC46_TetA_like"/>
    <property type="match status" value="1"/>
</dbReference>
<organism evidence="8 9">
    <name type="scientific">Elaphomyces granulatus</name>
    <dbReference type="NCBI Taxonomy" id="519963"/>
    <lineage>
        <taxon>Eukaryota</taxon>
        <taxon>Fungi</taxon>
        <taxon>Dikarya</taxon>
        <taxon>Ascomycota</taxon>
        <taxon>Pezizomycotina</taxon>
        <taxon>Eurotiomycetes</taxon>
        <taxon>Eurotiomycetidae</taxon>
        <taxon>Eurotiales</taxon>
        <taxon>Elaphomycetaceae</taxon>
        <taxon>Elaphomyces</taxon>
    </lineage>
</organism>
<keyword evidence="5 6" id="KW-0472">Membrane</keyword>
<dbReference type="InterPro" id="IPR001958">
    <property type="entry name" value="Tet-R_TetA/multi-R_MdtG-like"/>
</dbReference>
<feature type="transmembrane region" description="Helical" evidence="6">
    <location>
        <begin position="191"/>
        <end position="215"/>
    </location>
</feature>
<accession>A0A232M0L0</accession>
<evidence type="ECO:0000256" key="5">
    <source>
        <dbReference type="ARBA" id="ARBA00023136"/>
    </source>
</evidence>
<dbReference type="EMBL" id="NPHW01003210">
    <property type="protein sequence ID" value="OXV09951.1"/>
    <property type="molecule type" value="Genomic_DNA"/>
</dbReference>
<feature type="transmembrane region" description="Helical" evidence="6">
    <location>
        <begin position="344"/>
        <end position="368"/>
    </location>
</feature>
<evidence type="ECO:0000256" key="3">
    <source>
        <dbReference type="ARBA" id="ARBA00022692"/>
    </source>
</evidence>
<keyword evidence="3 6" id="KW-0812">Transmembrane</keyword>
<dbReference type="Pfam" id="PF07690">
    <property type="entry name" value="MFS_1"/>
    <property type="match status" value="1"/>
</dbReference>
<feature type="transmembrane region" description="Helical" evidence="6">
    <location>
        <begin position="91"/>
        <end position="114"/>
    </location>
</feature>
<keyword evidence="4 6" id="KW-1133">Transmembrane helix</keyword>